<feature type="domain" description="SCP" evidence="3">
    <location>
        <begin position="75"/>
        <end position="209"/>
    </location>
</feature>
<gene>
    <name evidence="4" type="ORF">VNI00_009758</name>
</gene>
<feature type="compositionally biased region" description="Basic and acidic residues" evidence="1">
    <location>
        <begin position="221"/>
        <end position="230"/>
    </location>
</feature>
<dbReference type="SUPFAM" id="SSF55797">
    <property type="entry name" value="PR-1-like"/>
    <property type="match status" value="2"/>
</dbReference>
<feature type="chain" id="PRO_5043732142" description="SCP domain-containing protein" evidence="2">
    <location>
        <begin position="22"/>
        <end position="373"/>
    </location>
</feature>
<feature type="region of interest" description="Disordered" evidence="1">
    <location>
        <begin position="215"/>
        <end position="241"/>
    </location>
</feature>
<evidence type="ECO:0000313" key="4">
    <source>
        <dbReference type="EMBL" id="KAK7040291.1"/>
    </source>
</evidence>
<dbReference type="AlphaFoldDB" id="A0AAW0CK88"/>
<dbReference type="Proteomes" id="UP001383192">
    <property type="component" value="Unassembled WGS sequence"/>
</dbReference>
<dbReference type="SMART" id="SM00198">
    <property type="entry name" value="SCP"/>
    <property type="match status" value="2"/>
</dbReference>
<keyword evidence="5" id="KW-1185">Reference proteome</keyword>
<feature type="domain" description="SCP" evidence="3">
    <location>
        <begin position="251"/>
        <end position="342"/>
    </location>
</feature>
<dbReference type="Pfam" id="PF00188">
    <property type="entry name" value="CAP"/>
    <property type="match status" value="2"/>
</dbReference>
<dbReference type="InterPro" id="IPR001283">
    <property type="entry name" value="CRISP-related"/>
</dbReference>
<feature type="signal peptide" evidence="2">
    <location>
        <begin position="1"/>
        <end position="21"/>
    </location>
</feature>
<evidence type="ECO:0000259" key="3">
    <source>
        <dbReference type="SMART" id="SM00198"/>
    </source>
</evidence>
<dbReference type="PRINTS" id="PR00837">
    <property type="entry name" value="V5TPXLIKE"/>
</dbReference>
<dbReference type="PROSITE" id="PS01009">
    <property type="entry name" value="CRISP_1"/>
    <property type="match status" value="1"/>
</dbReference>
<dbReference type="InterPro" id="IPR014044">
    <property type="entry name" value="CAP_dom"/>
</dbReference>
<dbReference type="Gene3D" id="3.40.33.10">
    <property type="entry name" value="CAP"/>
    <property type="match status" value="2"/>
</dbReference>
<comment type="caution">
    <text evidence="4">The sequence shown here is derived from an EMBL/GenBank/DDBJ whole genome shotgun (WGS) entry which is preliminary data.</text>
</comment>
<dbReference type="InterPro" id="IPR035940">
    <property type="entry name" value="CAP_sf"/>
</dbReference>
<dbReference type="GO" id="GO:0005576">
    <property type="term" value="C:extracellular region"/>
    <property type="evidence" value="ECO:0007669"/>
    <property type="project" value="InterPro"/>
</dbReference>
<proteinExistence type="predicted"/>
<sequence>MRFQTSFIAAVALAVLSPALALPQWVLDSESSEVEVYSFSDLPQSGQIVNTPLSLGEDDEFIMEDLEADSAMFEDWKQQVVRQHNEYRARYGAAGLSWSDALYSDTARYASQCKFQHSNGGGKYGENLAAGTGNAYGFTNGLKAWMDEASKYDYNHPGFSTGTGHFTQVVWKSSKQVACAIANCRGGTIFQQPSKYIVCRYTPPGNFAGRYAPITPTSEYQHPDPSKTEGEIPVSPERVGDRNRYDSEMWKDAVLRVHNDQRARYGVDPLTWSDDLYPGAQDWANQCQFRHSDAETYGENLAAGTMVLYGISDAMKAWMDEGRLYDCKALHHGSRIEGRTSEIVLQITDLAFPPPPAILPRLYGKRLVRWLAE</sequence>
<evidence type="ECO:0000313" key="5">
    <source>
        <dbReference type="Proteomes" id="UP001383192"/>
    </source>
</evidence>
<dbReference type="EMBL" id="JAYKXP010000037">
    <property type="protein sequence ID" value="KAK7040291.1"/>
    <property type="molecule type" value="Genomic_DNA"/>
</dbReference>
<protein>
    <recommendedName>
        <fullName evidence="3">SCP domain-containing protein</fullName>
    </recommendedName>
</protein>
<evidence type="ECO:0000256" key="1">
    <source>
        <dbReference type="SAM" id="MobiDB-lite"/>
    </source>
</evidence>
<accession>A0AAW0CK88</accession>
<dbReference type="InterPro" id="IPR018244">
    <property type="entry name" value="Allrgn_V5/Tpx1_CS"/>
</dbReference>
<dbReference type="PROSITE" id="PS01010">
    <property type="entry name" value="CRISP_2"/>
    <property type="match status" value="1"/>
</dbReference>
<organism evidence="4 5">
    <name type="scientific">Paramarasmius palmivorus</name>
    <dbReference type="NCBI Taxonomy" id="297713"/>
    <lineage>
        <taxon>Eukaryota</taxon>
        <taxon>Fungi</taxon>
        <taxon>Dikarya</taxon>
        <taxon>Basidiomycota</taxon>
        <taxon>Agaricomycotina</taxon>
        <taxon>Agaricomycetes</taxon>
        <taxon>Agaricomycetidae</taxon>
        <taxon>Agaricales</taxon>
        <taxon>Marasmiineae</taxon>
        <taxon>Marasmiaceae</taxon>
        <taxon>Paramarasmius</taxon>
    </lineage>
</organism>
<evidence type="ECO:0000256" key="2">
    <source>
        <dbReference type="SAM" id="SignalP"/>
    </source>
</evidence>
<dbReference type="PANTHER" id="PTHR10334">
    <property type="entry name" value="CYSTEINE-RICH SECRETORY PROTEIN-RELATED"/>
    <property type="match status" value="1"/>
</dbReference>
<name>A0AAW0CK88_9AGAR</name>
<keyword evidence="2" id="KW-0732">Signal</keyword>
<reference evidence="4 5" key="1">
    <citation type="submission" date="2024-01" db="EMBL/GenBank/DDBJ databases">
        <title>A draft genome for a cacao thread blight-causing isolate of Paramarasmius palmivorus.</title>
        <authorList>
            <person name="Baruah I.K."/>
            <person name="Bukari Y."/>
            <person name="Amoako-Attah I."/>
            <person name="Meinhardt L.W."/>
            <person name="Bailey B.A."/>
            <person name="Cohen S.P."/>
        </authorList>
    </citation>
    <scope>NUCLEOTIDE SEQUENCE [LARGE SCALE GENOMIC DNA]</scope>
    <source>
        <strain evidence="4 5">GH-12</strain>
    </source>
</reference>